<comment type="pathway">
    <text evidence="1">Carbohydrate acid metabolism.</text>
</comment>
<dbReference type="RefSeq" id="WP_215795417.1">
    <property type="nucleotide sequence ID" value="NZ_JAHKKG010000018.1"/>
</dbReference>
<evidence type="ECO:0000313" key="7">
    <source>
        <dbReference type="Proteomes" id="UP001519654"/>
    </source>
</evidence>
<protein>
    <submittedName>
        <fullName evidence="6">Bifunctional 4-hydroxy-2-oxoglutarate aldolase/2-dehydro-3-deoxy-phosphogluconate aldolase</fullName>
    </submittedName>
</protein>
<evidence type="ECO:0000256" key="2">
    <source>
        <dbReference type="ARBA" id="ARBA00006906"/>
    </source>
</evidence>
<dbReference type="PANTHER" id="PTHR30246">
    <property type="entry name" value="2-KETO-3-DEOXY-6-PHOSPHOGLUCONATE ALDOLASE"/>
    <property type="match status" value="1"/>
</dbReference>
<gene>
    <name evidence="6" type="ORF">KOI35_42505</name>
</gene>
<sequence length="206" mass="21387">MKPAKLVTLNAITDTKVVLIVRLPTAEQSYDVARRAIEGGVRAVEITLTTPGAMGVVERLATEHPEIHIGAGTVLDAHAAYTSISAGARFLVSPQVNTEMIRLANRYQVPTVVGAMTPTEIVTAAEAGADLVKVFPTEAMGRAAVKSVLAPLAHIPLVPAGGATPDNVHEWLAAGVAAIGVGSYITKADDVAANARHFLDVIARAS</sequence>
<comment type="similarity">
    <text evidence="2">Belongs to the KHG/KDPG aldolase family.</text>
</comment>
<proteinExistence type="inferred from homology"/>
<dbReference type="PANTHER" id="PTHR30246:SF1">
    <property type="entry name" value="2-DEHYDRO-3-DEOXY-6-PHOSPHOGALACTONATE ALDOLASE-RELATED"/>
    <property type="match status" value="1"/>
</dbReference>
<dbReference type="NCBIfam" id="TIGR01182">
    <property type="entry name" value="eda"/>
    <property type="match status" value="1"/>
</dbReference>
<evidence type="ECO:0000256" key="1">
    <source>
        <dbReference type="ARBA" id="ARBA00004761"/>
    </source>
</evidence>
<evidence type="ECO:0000256" key="5">
    <source>
        <dbReference type="ARBA" id="ARBA00023277"/>
    </source>
</evidence>
<dbReference type="Proteomes" id="UP001519654">
    <property type="component" value="Unassembled WGS sequence"/>
</dbReference>
<reference evidence="6 7" key="1">
    <citation type="submission" date="2021-06" db="EMBL/GenBank/DDBJ databases">
        <title>Actinoplanes lichenicola sp. nov., and Actinoplanes ovalisporus sp. nov., isolated from lichen in Thailand.</title>
        <authorList>
            <person name="Saeng-In P."/>
            <person name="Kanchanasin P."/>
            <person name="Yuki M."/>
            <person name="Kudo T."/>
            <person name="Ohkuma M."/>
            <person name="Phongsopitanun W."/>
            <person name="Tanasupawat S."/>
        </authorList>
    </citation>
    <scope>NUCLEOTIDE SEQUENCE [LARGE SCALE GENOMIC DNA]</scope>
    <source>
        <strain evidence="6 7">NBRC 110975</strain>
    </source>
</reference>
<evidence type="ECO:0000313" key="6">
    <source>
        <dbReference type="EMBL" id="MBU2670193.1"/>
    </source>
</evidence>
<dbReference type="SUPFAM" id="SSF51569">
    <property type="entry name" value="Aldolase"/>
    <property type="match status" value="1"/>
</dbReference>
<keyword evidence="4" id="KW-0456">Lyase</keyword>
<name>A0ABS5Z3E6_9ACTN</name>
<dbReference type="Gene3D" id="3.20.20.70">
    <property type="entry name" value="Aldolase class I"/>
    <property type="match status" value="1"/>
</dbReference>
<comment type="caution">
    <text evidence="6">The sequence shown here is derived from an EMBL/GenBank/DDBJ whole genome shotgun (WGS) entry which is preliminary data.</text>
</comment>
<accession>A0ABS5Z3E6</accession>
<organism evidence="6 7">
    <name type="scientific">Paractinoplanes bogorensis</name>
    <dbReference type="NCBI Taxonomy" id="1610840"/>
    <lineage>
        <taxon>Bacteria</taxon>
        <taxon>Bacillati</taxon>
        <taxon>Actinomycetota</taxon>
        <taxon>Actinomycetes</taxon>
        <taxon>Micromonosporales</taxon>
        <taxon>Micromonosporaceae</taxon>
        <taxon>Paractinoplanes</taxon>
    </lineage>
</organism>
<evidence type="ECO:0000256" key="3">
    <source>
        <dbReference type="ARBA" id="ARBA00011233"/>
    </source>
</evidence>
<dbReference type="CDD" id="cd00452">
    <property type="entry name" value="KDPG_aldolase"/>
    <property type="match status" value="1"/>
</dbReference>
<keyword evidence="7" id="KW-1185">Reference proteome</keyword>
<dbReference type="InterPro" id="IPR013785">
    <property type="entry name" value="Aldolase_TIM"/>
</dbReference>
<evidence type="ECO:0000256" key="4">
    <source>
        <dbReference type="ARBA" id="ARBA00023239"/>
    </source>
</evidence>
<dbReference type="Pfam" id="PF01081">
    <property type="entry name" value="Aldolase"/>
    <property type="match status" value="1"/>
</dbReference>
<comment type="subunit">
    <text evidence="3">Homotrimer.</text>
</comment>
<dbReference type="InterPro" id="IPR000887">
    <property type="entry name" value="Aldlse_KDPG_KHG"/>
</dbReference>
<keyword evidence="5" id="KW-0119">Carbohydrate metabolism</keyword>
<dbReference type="EMBL" id="JAHKKG010000018">
    <property type="protein sequence ID" value="MBU2670193.1"/>
    <property type="molecule type" value="Genomic_DNA"/>
</dbReference>